<organism evidence="2 3">
    <name type="scientific">Roseimicrobium gellanilyticum</name>
    <dbReference type="NCBI Taxonomy" id="748857"/>
    <lineage>
        <taxon>Bacteria</taxon>
        <taxon>Pseudomonadati</taxon>
        <taxon>Verrucomicrobiota</taxon>
        <taxon>Verrucomicrobiia</taxon>
        <taxon>Verrucomicrobiales</taxon>
        <taxon>Verrucomicrobiaceae</taxon>
        <taxon>Roseimicrobium</taxon>
    </lineage>
</organism>
<evidence type="ECO:0000313" key="2">
    <source>
        <dbReference type="EMBL" id="RBP35711.1"/>
    </source>
</evidence>
<dbReference type="EMBL" id="QNRR01000020">
    <property type="protein sequence ID" value="RBP35711.1"/>
    <property type="molecule type" value="Genomic_DNA"/>
</dbReference>
<dbReference type="OrthoDB" id="3635752at2"/>
<protein>
    <submittedName>
        <fullName evidence="2">Type III secretion system (T3SS) SseB-like protein</fullName>
    </submittedName>
</protein>
<dbReference type="Proteomes" id="UP000253426">
    <property type="component" value="Unassembled WGS sequence"/>
</dbReference>
<dbReference type="AlphaFoldDB" id="A0A366H2D5"/>
<comment type="caution">
    <text evidence="2">The sequence shown here is derived from an EMBL/GenBank/DDBJ whole genome shotgun (WGS) entry which is preliminary data.</text>
</comment>
<reference evidence="2 3" key="1">
    <citation type="submission" date="2018-06" db="EMBL/GenBank/DDBJ databases">
        <title>Genomic Encyclopedia of Type Strains, Phase IV (KMG-IV): sequencing the most valuable type-strain genomes for metagenomic binning, comparative biology and taxonomic classification.</title>
        <authorList>
            <person name="Goeker M."/>
        </authorList>
    </citation>
    <scope>NUCLEOTIDE SEQUENCE [LARGE SCALE GENOMIC DNA]</scope>
    <source>
        <strain evidence="2 3">DSM 25532</strain>
    </source>
</reference>
<sequence>MRWCWTRHPPHQFVLSGGRVKALAAMAHAVQVEQALQRLRSGESHAGDLQLVAKYPDYVIAIAKSSGGDMALCHAPDADGRTLAAVFTHNDAADLALGKMQAHYAPSQVVTLKSAGPQLFRMLAGMQNLDGLVFNFEGPGNAIAFAAGISEILLAEAEK</sequence>
<dbReference type="InterPro" id="IPR009839">
    <property type="entry name" value="SseB_N"/>
</dbReference>
<name>A0A366H2D5_9BACT</name>
<dbReference type="Pfam" id="PF07179">
    <property type="entry name" value="SseB"/>
    <property type="match status" value="1"/>
</dbReference>
<gene>
    <name evidence="2" type="ORF">DES53_12080</name>
</gene>
<feature type="domain" description="SseB protein N-terminal" evidence="1">
    <location>
        <begin position="59"/>
        <end position="139"/>
    </location>
</feature>
<proteinExistence type="predicted"/>
<keyword evidence="3" id="KW-1185">Reference proteome</keyword>
<evidence type="ECO:0000259" key="1">
    <source>
        <dbReference type="Pfam" id="PF07179"/>
    </source>
</evidence>
<evidence type="ECO:0000313" key="3">
    <source>
        <dbReference type="Proteomes" id="UP000253426"/>
    </source>
</evidence>
<accession>A0A366H2D5</accession>
<dbReference type="RefSeq" id="WP_113962255.1">
    <property type="nucleotide sequence ID" value="NZ_QNRR01000020.1"/>
</dbReference>